<dbReference type="EC" id="2.3.2.23" evidence="3"/>
<keyword evidence="9" id="KW-0460">Magnesium</keyword>
<feature type="active site" description="Glycyl thioester intermediate" evidence="18">
    <location>
        <position position="888"/>
    </location>
</feature>
<dbReference type="Pfam" id="PF07143">
    <property type="entry name" value="CrtC"/>
    <property type="match status" value="1"/>
</dbReference>
<evidence type="ECO:0000259" key="20">
    <source>
        <dbReference type="PROSITE" id="PS50127"/>
    </source>
</evidence>
<dbReference type="eggNOG" id="KOG0777">
    <property type="taxonomic scope" value="Eukaryota"/>
</dbReference>
<evidence type="ECO:0000256" key="6">
    <source>
        <dbReference type="ARBA" id="ARBA00022741"/>
    </source>
</evidence>
<comment type="cofactor">
    <cofactor evidence="1">
        <name>Mg(2+)</name>
        <dbReference type="ChEBI" id="CHEBI:18420"/>
    </cofactor>
</comment>
<dbReference type="PANTHER" id="PTHR12001:SF44">
    <property type="entry name" value="GERANYLGERANYL PYROPHOSPHATE SYNTHASE"/>
    <property type="match status" value="1"/>
</dbReference>
<name>A0A0W0FAF4_MONRR</name>
<dbReference type="PROSITE" id="PS00183">
    <property type="entry name" value="UBC_1"/>
    <property type="match status" value="1"/>
</dbReference>
<dbReference type="Pfam" id="PF00179">
    <property type="entry name" value="UQ_con"/>
    <property type="match status" value="1"/>
</dbReference>
<dbReference type="Proteomes" id="UP000054988">
    <property type="component" value="Unassembled WGS sequence"/>
</dbReference>
<dbReference type="FunFam" id="3.10.110.10:FF:000037">
    <property type="entry name" value="ubiquitin-conjugating enzyme E2 27"/>
    <property type="match status" value="1"/>
</dbReference>
<reference evidence="21 22" key="1">
    <citation type="submission" date="2015-12" db="EMBL/GenBank/DDBJ databases">
        <title>Draft genome sequence of Moniliophthora roreri, the causal agent of frosty pod rot of cacao.</title>
        <authorList>
            <person name="Aime M.C."/>
            <person name="Diaz-Valderrama J.R."/>
            <person name="Kijpornyongpan T."/>
            <person name="Phillips-Mora W."/>
        </authorList>
    </citation>
    <scope>NUCLEOTIDE SEQUENCE [LARGE SCALE GENOMIC DNA]</scope>
    <source>
        <strain evidence="21 22">MCA 2952</strain>
    </source>
</reference>
<dbReference type="AlphaFoldDB" id="A0A0W0FAF4"/>
<evidence type="ECO:0000256" key="1">
    <source>
        <dbReference type="ARBA" id="ARBA00001946"/>
    </source>
</evidence>
<dbReference type="InterPro" id="IPR010791">
    <property type="entry name" value="AttH_dom"/>
</dbReference>
<dbReference type="InterPro" id="IPR016135">
    <property type="entry name" value="UBQ-conjugating_enzyme/RWD"/>
</dbReference>
<sequence length="1025" mass="114012">MSVNHSDSDASQPSSPMSIHTPHRPDWPAPGVHVKKMSEIDLPRRSSGTEWWYYNFHLTLLDGRKASAFIAFFRVTSLRPKSRKNDGADTEHELTYTHFVNFALSLAPSESSSSEDGSYLFTSAMDADNASMLQSMLEVDRRVDPLIQDALAEVLRRGSIPAPDSFIQGEVTVSETGLLNLVYGNTASVVCILNDEGNEVYHITAKSNDGSYGFELLLDPKKAPVNHGQDGIVQGHKMDSDDMYYCFVSRCDVSGSIRVDNVDLTVDGTPGVSTGWYDREMGGTIHRWYQPNTKPTEGSWIWGSVQLSNGWDLTFYTVWDVDIYDGKKEVRDRTAIAISPEGERIECIEHMFECKSSWTSLETLNEYGTKWRLTIPRLEIDVMVSAERANQETRTMCAVRGYWEGRVKIDGTMLGQTVSGLGFVENVPAQLVTKFSQYLKRMGSLTVGEVRKMYPEHLIDPSYAAGILGLDQTTRQLVSRSSQQDRLPSTRFTEDLPLNVLHHHLFAPVRHITERGGKSWRSYITLACLSAFGKDPEPFKPLLAAVELLHTGSLVIDDIQDESPTRRGVTAVHHVWGVPTAINAGTAAYFAFESAMRAIRKYIKSEDVITIYETYFETMRAAHVGQALDIAGNRLEDLADILEGRTSPTALEKQILGIHRLKTAIIAANIAKMAALIAGAAPDQILAVVNYIERVGIAFQIMDDVYDIRGWSHSHVVDPKVQGKVLKRRGDDIRSGKINIPIAKAGYMLPLDDARWVWESVLSKPADNDELVLAVIDKLESHGIVDRCVEEAHQMPHFYIMDARLRRVNKEIADCKNDKTSNIALDLIDNSPFHLKGSFPGPEGTPYEGGHFEVDIVIPDAYPFQPVKMKFLTKVYHPNVSSASGAICLDILKDAWSPVLTLKSTLISLQSLLCSPEPNDPQDAEVAKHYTTSKSSFDETARYWTQIYAGGPGNKTGVSNGGKASSKVDTRDEVAIAGLEKAHVDQFESLGFPRSKVIDVLRRLNYRGPNVAQISEDRIVEELLK</sequence>
<dbReference type="PANTHER" id="PTHR12001">
    <property type="entry name" value="GERANYLGERANYL PYROPHOSPHATE SYNTHASE"/>
    <property type="match status" value="1"/>
</dbReference>
<dbReference type="InterPro" id="IPR000092">
    <property type="entry name" value="Polyprenyl_synt"/>
</dbReference>
<dbReference type="Gene3D" id="3.10.110.10">
    <property type="entry name" value="Ubiquitin Conjugating Enzyme"/>
    <property type="match status" value="1"/>
</dbReference>
<dbReference type="CDD" id="cd00685">
    <property type="entry name" value="Trans_IPPS_HT"/>
    <property type="match status" value="1"/>
</dbReference>
<evidence type="ECO:0000256" key="17">
    <source>
        <dbReference type="ARBA" id="ARBA00077197"/>
    </source>
</evidence>
<dbReference type="PROSITE" id="PS00444">
    <property type="entry name" value="POLYPRENYL_SYNTHASE_2"/>
    <property type="match status" value="1"/>
</dbReference>
<evidence type="ECO:0000313" key="21">
    <source>
        <dbReference type="EMBL" id="KTB33312.1"/>
    </source>
</evidence>
<evidence type="ECO:0000256" key="9">
    <source>
        <dbReference type="ARBA" id="ARBA00022842"/>
    </source>
</evidence>
<evidence type="ECO:0000256" key="2">
    <source>
        <dbReference type="ARBA" id="ARBA00006706"/>
    </source>
</evidence>
<keyword evidence="6" id="KW-0547">Nucleotide-binding</keyword>
<dbReference type="InterPro" id="IPR023374">
    <property type="entry name" value="AttH-like_dom_sf"/>
</dbReference>
<feature type="domain" description="UBC core" evidence="20">
    <location>
        <begin position="803"/>
        <end position="950"/>
    </location>
</feature>
<evidence type="ECO:0000256" key="11">
    <source>
        <dbReference type="ARBA" id="ARBA00032380"/>
    </source>
</evidence>
<dbReference type="SUPFAM" id="SSF159245">
    <property type="entry name" value="AttH-like"/>
    <property type="match status" value="1"/>
</dbReference>
<organism evidence="21 22">
    <name type="scientific">Moniliophthora roreri</name>
    <name type="common">Frosty pod rot fungus</name>
    <name type="synonym">Monilia roreri</name>
    <dbReference type="NCBI Taxonomy" id="221103"/>
    <lineage>
        <taxon>Eukaryota</taxon>
        <taxon>Fungi</taxon>
        <taxon>Dikarya</taxon>
        <taxon>Basidiomycota</taxon>
        <taxon>Agaricomycotina</taxon>
        <taxon>Agaricomycetes</taxon>
        <taxon>Agaricomycetidae</taxon>
        <taxon>Agaricales</taxon>
        <taxon>Marasmiineae</taxon>
        <taxon>Marasmiaceae</taxon>
        <taxon>Moniliophthora</taxon>
    </lineage>
</organism>
<dbReference type="InterPro" id="IPR015368">
    <property type="entry name" value="UBA_C_fun"/>
</dbReference>
<evidence type="ECO:0000256" key="10">
    <source>
        <dbReference type="ARBA" id="ARBA00032052"/>
    </source>
</evidence>
<dbReference type="GO" id="GO:0004659">
    <property type="term" value="F:prenyltransferase activity"/>
    <property type="evidence" value="ECO:0007669"/>
    <property type="project" value="InterPro"/>
</dbReference>
<dbReference type="SUPFAM" id="SSF54495">
    <property type="entry name" value="UBC-like"/>
    <property type="match status" value="1"/>
</dbReference>
<dbReference type="PROSITE" id="PS50127">
    <property type="entry name" value="UBC_2"/>
    <property type="match status" value="1"/>
</dbReference>
<evidence type="ECO:0000256" key="15">
    <source>
        <dbReference type="ARBA" id="ARBA00033096"/>
    </source>
</evidence>
<proteinExistence type="inferred from homology"/>
<evidence type="ECO:0000256" key="5">
    <source>
        <dbReference type="ARBA" id="ARBA00022723"/>
    </source>
</evidence>
<keyword evidence="5" id="KW-0479">Metal-binding</keyword>
<dbReference type="EMBL" id="LATX01002178">
    <property type="protein sequence ID" value="KTB33312.1"/>
    <property type="molecule type" value="Genomic_DNA"/>
</dbReference>
<evidence type="ECO:0000256" key="7">
    <source>
        <dbReference type="ARBA" id="ARBA00022786"/>
    </source>
</evidence>
<feature type="compositionally biased region" description="Polar residues" evidence="19">
    <location>
        <begin position="1"/>
        <end position="18"/>
    </location>
</feature>
<dbReference type="PROSITE" id="PS00723">
    <property type="entry name" value="POLYPRENYL_SYNTHASE_1"/>
    <property type="match status" value="1"/>
</dbReference>
<dbReference type="Pfam" id="PF17186">
    <property type="entry name" value="Lipocalin_9"/>
    <property type="match status" value="1"/>
</dbReference>
<gene>
    <name evidence="21" type="ORF">WG66_14132</name>
</gene>
<evidence type="ECO:0000256" key="4">
    <source>
        <dbReference type="ARBA" id="ARBA00022679"/>
    </source>
</evidence>
<keyword evidence="8" id="KW-0067">ATP-binding</keyword>
<evidence type="ECO:0000256" key="18">
    <source>
        <dbReference type="PROSITE-ProRule" id="PRU10133"/>
    </source>
</evidence>
<feature type="region of interest" description="Disordered" evidence="19">
    <location>
        <begin position="1"/>
        <end position="31"/>
    </location>
</feature>
<dbReference type="GO" id="GO:0046872">
    <property type="term" value="F:metal ion binding"/>
    <property type="evidence" value="ECO:0007669"/>
    <property type="project" value="UniProtKB-KW"/>
</dbReference>
<dbReference type="SFLD" id="SFLDS00005">
    <property type="entry name" value="Isoprenoid_Synthase_Type_I"/>
    <property type="match status" value="1"/>
</dbReference>
<protein>
    <recommendedName>
        <fullName evidence="16">Ubiquitin-conjugating enzyme E2 1</fullName>
        <ecNumber evidence="3">2.3.2.23</ecNumber>
    </recommendedName>
    <alternativeName>
        <fullName evidence="14">(2E,6E)-farnesyl diphosphate synthase</fullName>
    </alternativeName>
    <alternativeName>
        <fullName evidence="13">Dimethylallyltranstransferase</fullName>
    </alternativeName>
    <alternativeName>
        <fullName evidence="17">E2 ubiquitin-conjugating enzyme 1</fullName>
    </alternativeName>
    <alternativeName>
        <fullName evidence="12">Farnesyl diphosphate synthase</fullName>
    </alternativeName>
    <alternativeName>
        <fullName evidence="10">Farnesyltranstransferase</fullName>
    </alternativeName>
    <alternativeName>
        <fullName evidence="15">Geranylgeranyl diphosphate synthase</fullName>
    </alternativeName>
    <alternativeName>
        <fullName evidence="11">Geranyltranstransferase</fullName>
    </alternativeName>
</protein>
<dbReference type="GO" id="GO:0061631">
    <property type="term" value="F:ubiquitin conjugating enzyme activity"/>
    <property type="evidence" value="ECO:0007669"/>
    <property type="project" value="UniProtKB-EC"/>
</dbReference>
<dbReference type="SUPFAM" id="SSF46934">
    <property type="entry name" value="UBA-like"/>
    <property type="match status" value="1"/>
</dbReference>
<dbReference type="Gene3D" id="1.10.8.10">
    <property type="entry name" value="DNA helicase RuvA subunit, C-terminal domain"/>
    <property type="match status" value="1"/>
</dbReference>
<dbReference type="Pfam" id="PF09288">
    <property type="entry name" value="UBA_3"/>
    <property type="match status" value="1"/>
</dbReference>
<dbReference type="InterPro" id="IPR033749">
    <property type="entry name" value="Polyprenyl_synt_CS"/>
</dbReference>
<dbReference type="Gene3D" id="1.10.600.10">
    <property type="entry name" value="Farnesyl Diphosphate Synthase"/>
    <property type="match status" value="1"/>
</dbReference>
<accession>A0A0W0FAF4</accession>
<evidence type="ECO:0000256" key="19">
    <source>
        <dbReference type="SAM" id="MobiDB-lite"/>
    </source>
</evidence>
<keyword evidence="4" id="KW-0808">Transferase</keyword>
<evidence type="ECO:0000256" key="8">
    <source>
        <dbReference type="ARBA" id="ARBA00022840"/>
    </source>
</evidence>
<evidence type="ECO:0000256" key="3">
    <source>
        <dbReference type="ARBA" id="ARBA00012486"/>
    </source>
</evidence>
<dbReference type="InterPro" id="IPR000608">
    <property type="entry name" value="UBC"/>
</dbReference>
<dbReference type="InterPro" id="IPR008949">
    <property type="entry name" value="Isoprenoid_synthase_dom_sf"/>
</dbReference>
<comment type="similarity">
    <text evidence="2">Belongs to the FPP/GGPP synthase family.</text>
</comment>
<dbReference type="SUPFAM" id="SSF48576">
    <property type="entry name" value="Terpenoid synthases"/>
    <property type="match status" value="1"/>
</dbReference>
<dbReference type="CDD" id="cd14311">
    <property type="entry name" value="UBA_II_E2_UBC1"/>
    <property type="match status" value="1"/>
</dbReference>
<dbReference type="CDD" id="cd23800">
    <property type="entry name" value="UBCc_UBE2K"/>
    <property type="match status" value="1"/>
</dbReference>
<dbReference type="InterPro" id="IPR009060">
    <property type="entry name" value="UBA-like_sf"/>
</dbReference>
<evidence type="ECO:0000256" key="12">
    <source>
        <dbReference type="ARBA" id="ARBA00032424"/>
    </source>
</evidence>
<evidence type="ECO:0000256" key="16">
    <source>
        <dbReference type="ARBA" id="ARBA00072431"/>
    </source>
</evidence>
<evidence type="ECO:0000256" key="14">
    <source>
        <dbReference type="ARBA" id="ARBA00032873"/>
    </source>
</evidence>
<dbReference type="GO" id="GO:0008299">
    <property type="term" value="P:isoprenoid biosynthetic process"/>
    <property type="evidence" value="ECO:0007669"/>
    <property type="project" value="InterPro"/>
</dbReference>
<keyword evidence="7" id="KW-0833">Ubl conjugation pathway</keyword>
<dbReference type="InterPro" id="IPR023313">
    <property type="entry name" value="UBQ-conjugating_AS"/>
</dbReference>
<comment type="caution">
    <text evidence="21">The sequence shown here is derived from an EMBL/GenBank/DDBJ whole genome shotgun (WGS) entry which is preliminary data.</text>
</comment>
<dbReference type="Gene3D" id="2.40.370.10">
    <property type="entry name" value="AttH-like domain"/>
    <property type="match status" value="2"/>
</dbReference>
<dbReference type="GO" id="GO:0005524">
    <property type="term" value="F:ATP binding"/>
    <property type="evidence" value="ECO:0007669"/>
    <property type="project" value="UniProtKB-KW"/>
</dbReference>
<dbReference type="SMART" id="SM00212">
    <property type="entry name" value="UBCc"/>
    <property type="match status" value="1"/>
</dbReference>
<evidence type="ECO:0000256" key="13">
    <source>
        <dbReference type="ARBA" id="ARBA00032448"/>
    </source>
</evidence>
<evidence type="ECO:0000313" key="22">
    <source>
        <dbReference type="Proteomes" id="UP000054988"/>
    </source>
</evidence>
<dbReference type="Pfam" id="PF00348">
    <property type="entry name" value="polyprenyl_synt"/>
    <property type="match status" value="1"/>
</dbReference>